<dbReference type="InParanoid" id="G4TQI4"/>
<dbReference type="AlphaFoldDB" id="G4TQI4"/>
<gene>
    <name evidence="2" type="ORF">PIIN_07529</name>
</gene>
<keyword evidence="1" id="KW-0812">Transmembrane</keyword>
<dbReference type="OrthoDB" id="6500128at2759"/>
<sequence>MRRRRGGQGPTVSDRMIWALDRNRRKTMREEKEKQDAALWQTSDVVDIDSVVVPESFSKAEVMRLWYIAHCGPDGRFGADMDTMGVGGPMGGGGMGVEALYMPPPKAPLRRRVKIARRLAPLVLPRYLGFIWRVAGWRAVIQVVSDIALGLLPAWGTFAQGKLVDAVQRSLYSKDVPAEEIIRCAIWSLVASNMRPIINIILAKNNAKVVEMIARETERVILQINLDADMTSVSDPAFSVLLSDCSSVGRGNSLPGSGIPHFKNIIDIFNVIATLLSSTILCITTLRSFSVSGASSSFSTLLFIFLATFPTFFSDFVRRAGLYNPSEDYIAWRRSSKDAGTFYNIAMSFAYKQEVLLFGLRDWIIDSWSKAKEEGAKYQDPTNDLLVRSMAVSSIPESVVKDVLYLLLGLRLFSENITLGSIHVIQSSIGSVYWAVTNFWSQIESVLQSIECISAFIEAPAWIKERNEGGIRTVEYAPQAPLAGEKRGMRIEARKFVLQISIWTIEGATKH</sequence>
<reference evidence="2 3" key="1">
    <citation type="journal article" date="2011" name="PLoS Pathog.">
        <title>Endophytic Life Strategies Decoded by Genome and Transcriptome Analyses of the Mutualistic Root Symbiont Piriformospora indica.</title>
        <authorList>
            <person name="Zuccaro A."/>
            <person name="Lahrmann U."/>
            <person name="Guldener U."/>
            <person name="Langen G."/>
            <person name="Pfiffi S."/>
            <person name="Biedenkopf D."/>
            <person name="Wong P."/>
            <person name="Samans B."/>
            <person name="Grimm C."/>
            <person name="Basiewicz M."/>
            <person name="Murat C."/>
            <person name="Martin F."/>
            <person name="Kogel K.H."/>
        </authorList>
    </citation>
    <scope>NUCLEOTIDE SEQUENCE [LARGE SCALE GENOMIC DNA]</scope>
    <source>
        <strain evidence="2 3">DSM 11827</strain>
    </source>
</reference>
<protein>
    <submittedName>
        <fullName evidence="2">Uncharacterized protein</fullName>
    </submittedName>
</protein>
<feature type="transmembrane region" description="Helical" evidence="1">
    <location>
        <begin position="268"/>
        <end position="286"/>
    </location>
</feature>
<keyword evidence="1" id="KW-0472">Membrane</keyword>
<organism evidence="2 3">
    <name type="scientific">Serendipita indica (strain DSM 11827)</name>
    <name type="common">Root endophyte fungus</name>
    <name type="synonym">Piriformospora indica</name>
    <dbReference type="NCBI Taxonomy" id="1109443"/>
    <lineage>
        <taxon>Eukaryota</taxon>
        <taxon>Fungi</taxon>
        <taxon>Dikarya</taxon>
        <taxon>Basidiomycota</taxon>
        <taxon>Agaricomycotina</taxon>
        <taxon>Agaricomycetes</taxon>
        <taxon>Sebacinales</taxon>
        <taxon>Serendipitaceae</taxon>
        <taxon>Serendipita</taxon>
    </lineage>
</organism>
<proteinExistence type="predicted"/>
<evidence type="ECO:0000313" key="3">
    <source>
        <dbReference type="Proteomes" id="UP000007148"/>
    </source>
</evidence>
<comment type="caution">
    <text evidence="2">The sequence shown here is derived from an EMBL/GenBank/DDBJ whole genome shotgun (WGS) entry which is preliminary data.</text>
</comment>
<evidence type="ECO:0000256" key="1">
    <source>
        <dbReference type="SAM" id="Phobius"/>
    </source>
</evidence>
<keyword evidence="3" id="KW-1185">Reference proteome</keyword>
<dbReference type="Proteomes" id="UP000007148">
    <property type="component" value="Unassembled WGS sequence"/>
</dbReference>
<dbReference type="EMBL" id="CAFZ01000236">
    <property type="protein sequence ID" value="CCA73577.1"/>
    <property type="molecule type" value="Genomic_DNA"/>
</dbReference>
<keyword evidence="1" id="KW-1133">Transmembrane helix</keyword>
<evidence type="ECO:0000313" key="2">
    <source>
        <dbReference type="EMBL" id="CCA73577.1"/>
    </source>
</evidence>
<accession>G4TQI4</accession>
<dbReference type="HOGENOM" id="CLU_533298_0_0_1"/>
<dbReference type="STRING" id="1109443.G4TQI4"/>
<name>G4TQI4_SERID</name>
<feature type="transmembrane region" description="Helical" evidence="1">
    <location>
        <begin position="298"/>
        <end position="317"/>
    </location>
</feature>